<dbReference type="InterPro" id="IPR005645">
    <property type="entry name" value="FSH-like_dom"/>
</dbReference>
<keyword evidence="4" id="KW-1185">Reference proteome</keyword>
<evidence type="ECO:0000313" key="3">
    <source>
        <dbReference type="EMBL" id="THD00318.1"/>
    </source>
</evidence>
<protein>
    <recommendedName>
        <fullName evidence="2">Serine hydrolase domain-containing protein</fullName>
    </recommendedName>
</protein>
<dbReference type="EMBL" id="SOSA01000003">
    <property type="protein sequence ID" value="THD00318.1"/>
    <property type="molecule type" value="Genomic_DNA"/>
</dbReference>
<dbReference type="InterPro" id="IPR050593">
    <property type="entry name" value="LovG"/>
</dbReference>
<name>A0A4S3JXX0_9EURO</name>
<sequence>MKILCLHGQGTSGSIFRSQTSSIRNRLHDLPIEYDFLDGPYPATAAAGIDLFYPPPYYSYLESNTPVGIRNSVSWLKEYIAQHGPYDAVMMFSQGCTIGASLLLLHQLETPDRPAPFKAAIFICGGPPLKLLEEVGYRISERVWERDATSRAELAAAAHSESILAKGSGRWNADAMKGETEEGIRGEISGGVKIGIPTVHVYGEKDPRYVAGIQLSEVCEPRKRRTYNHGGGHEIPRLEKVTVTVVELVRWALTEGGAI</sequence>
<proteinExistence type="predicted"/>
<dbReference type="Pfam" id="PF03959">
    <property type="entry name" value="FSH1"/>
    <property type="match status" value="1"/>
</dbReference>
<dbReference type="GO" id="GO:0019748">
    <property type="term" value="P:secondary metabolic process"/>
    <property type="evidence" value="ECO:0007669"/>
    <property type="project" value="TreeGrafter"/>
</dbReference>
<dbReference type="PANTHER" id="PTHR48070:SF7">
    <property type="entry name" value="SERINE HYDROLASE FSH DOMAIN-CONTAINING PROTEIN-RELATED"/>
    <property type="match status" value="1"/>
</dbReference>
<evidence type="ECO:0000256" key="1">
    <source>
        <dbReference type="ARBA" id="ARBA00022801"/>
    </source>
</evidence>
<evidence type="ECO:0000313" key="4">
    <source>
        <dbReference type="Proteomes" id="UP000308092"/>
    </source>
</evidence>
<dbReference type="GO" id="GO:0005634">
    <property type="term" value="C:nucleus"/>
    <property type="evidence" value="ECO:0007669"/>
    <property type="project" value="TreeGrafter"/>
</dbReference>
<accession>A0A4S3JXX0</accession>
<keyword evidence="1" id="KW-0378">Hydrolase</keyword>
<dbReference type="Gene3D" id="3.40.50.1820">
    <property type="entry name" value="alpha/beta hydrolase"/>
    <property type="match status" value="1"/>
</dbReference>
<dbReference type="AlphaFoldDB" id="A0A4S3JXX0"/>
<dbReference type="GO" id="GO:0016787">
    <property type="term" value="F:hydrolase activity"/>
    <property type="evidence" value="ECO:0007669"/>
    <property type="project" value="UniProtKB-KW"/>
</dbReference>
<dbReference type="InterPro" id="IPR029058">
    <property type="entry name" value="AB_hydrolase_fold"/>
</dbReference>
<dbReference type="STRING" id="1220188.A0A4S3JXX0"/>
<organism evidence="3 4">
    <name type="scientific">Aspergillus tanneri</name>
    <dbReference type="NCBI Taxonomy" id="1220188"/>
    <lineage>
        <taxon>Eukaryota</taxon>
        <taxon>Fungi</taxon>
        <taxon>Dikarya</taxon>
        <taxon>Ascomycota</taxon>
        <taxon>Pezizomycotina</taxon>
        <taxon>Eurotiomycetes</taxon>
        <taxon>Eurotiomycetidae</taxon>
        <taxon>Eurotiales</taxon>
        <taxon>Aspergillaceae</taxon>
        <taxon>Aspergillus</taxon>
        <taxon>Aspergillus subgen. Circumdati</taxon>
    </lineage>
</organism>
<dbReference type="SUPFAM" id="SSF53474">
    <property type="entry name" value="alpha/beta-Hydrolases"/>
    <property type="match status" value="1"/>
</dbReference>
<gene>
    <name evidence="3" type="ORF">EYZ11_000211</name>
</gene>
<dbReference type="VEuPathDB" id="FungiDB:EYZ11_000211"/>
<feature type="domain" description="Serine hydrolase" evidence="2">
    <location>
        <begin position="1"/>
        <end position="242"/>
    </location>
</feature>
<dbReference type="Proteomes" id="UP000308092">
    <property type="component" value="Unassembled WGS sequence"/>
</dbReference>
<dbReference type="PANTHER" id="PTHR48070">
    <property type="entry name" value="ESTERASE OVCA2"/>
    <property type="match status" value="1"/>
</dbReference>
<reference evidence="3 4" key="1">
    <citation type="submission" date="2019-03" db="EMBL/GenBank/DDBJ databases">
        <title>The genome sequence of a newly discovered highly antifungal drug resistant Aspergillus species, Aspergillus tanneri NIH 1004.</title>
        <authorList>
            <person name="Mounaud S."/>
            <person name="Singh I."/>
            <person name="Joardar V."/>
            <person name="Pakala S."/>
            <person name="Pakala S."/>
            <person name="Venepally P."/>
            <person name="Hoover J."/>
            <person name="Nierman W."/>
            <person name="Chung J."/>
            <person name="Losada L."/>
        </authorList>
    </citation>
    <scope>NUCLEOTIDE SEQUENCE [LARGE SCALE GENOMIC DNA]</scope>
    <source>
        <strain evidence="3 4">NIH1004</strain>
    </source>
</reference>
<dbReference type="GO" id="GO:0005737">
    <property type="term" value="C:cytoplasm"/>
    <property type="evidence" value="ECO:0007669"/>
    <property type="project" value="TreeGrafter"/>
</dbReference>
<evidence type="ECO:0000259" key="2">
    <source>
        <dbReference type="Pfam" id="PF03959"/>
    </source>
</evidence>
<comment type="caution">
    <text evidence="3">The sequence shown here is derived from an EMBL/GenBank/DDBJ whole genome shotgun (WGS) entry which is preliminary data.</text>
</comment>